<name>A0A0E9N3A1_9BACT</name>
<evidence type="ECO:0008006" key="3">
    <source>
        <dbReference type="Google" id="ProtNLM"/>
    </source>
</evidence>
<dbReference type="InterPro" id="IPR025366">
    <property type="entry name" value="DUF4270"/>
</dbReference>
<proteinExistence type="predicted"/>
<dbReference type="Pfam" id="PF14092">
    <property type="entry name" value="DUF4270"/>
    <property type="match status" value="1"/>
</dbReference>
<evidence type="ECO:0000313" key="2">
    <source>
        <dbReference type="Proteomes" id="UP000033121"/>
    </source>
</evidence>
<protein>
    <recommendedName>
        <fullName evidence="3">DUF4270 family protein</fullName>
    </recommendedName>
</protein>
<accession>A0A0E9N3A1</accession>
<dbReference type="STRING" id="1220578.FPE01S_03_01840"/>
<sequence length="451" mass="50279">MKVLCRKSEGMMRFSRGTANDPGSSKVVVVVMTAVIVTAMAACSKTSQYIDTIAPSDNPYLIQVDTFGGAFTTLRVDSFVTSSQPYAAAGYLKDAVTGSVFAAHYFRYTLPVWEDIPNTAVFDSLELILKLTHSWSGDSTQPYRLRVDRLSQAITNDKNLFYNSSSLATAEMLGSFSEVIRPVATDTLHIRLSQSWGNELYELLRERGATVISLDKFQDYFKGLKLSGDSSASNMVLQFKDSITMRLHYHERNVVNISRTIDFQKDYSPHRFNQIKQNFAGTAIDVMNKQLEVRSNDTRNQFFLFEANRVRATLKFPDIKQLLQAASFVKVMGAELELRPALNSFTSYPLPPKVVLYEQKEDGTLNGPLSTTAGVQYGSLFIDNVYGKDTRYTYDITSYITSALTADDYSASKLVIAGEGGDSTLHRLVAGDLLAAENRSRLVLSLLVYHK</sequence>
<organism evidence="1 2">
    <name type="scientific">Flavihumibacter petaseus NBRC 106054</name>
    <dbReference type="NCBI Taxonomy" id="1220578"/>
    <lineage>
        <taxon>Bacteria</taxon>
        <taxon>Pseudomonadati</taxon>
        <taxon>Bacteroidota</taxon>
        <taxon>Chitinophagia</taxon>
        <taxon>Chitinophagales</taxon>
        <taxon>Chitinophagaceae</taxon>
        <taxon>Flavihumibacter</taxon>
    </lineage>
</organism>
<keyword evidence="2" id="KW-1185">Reference proteome</keyword>
<reference evidence="1 2" key="1">
    <citation type="submission" date="2015-04" db="EMBL/GenBank/DDBJ databases">
        <title>Whole genome shotgun sequence of Flavihumibacter petaseus NBRC 106054.</title>
        <authorList>
            <person name="Miyazawa S."/>
            <person name="Hosoyama A."/>
            <person name="Hashimoto M."/>
            <person name="Noguchi M."/>
            <person name="Tsuchikane K."/>
            <person name="Ohji S."/>
            <person name="Yamazoe A."/>
            <person name="Ichikawa N."/>
            <person name="Kimura A."/>
            <person name="Fujita N."/>
        </authorList>
    </citation>
    <scope>NUCLEOTIDE SEQUENCE [LARGE SCALE GENOMIC DNA]</scope>
    <source>
        <strain evidence="1 2">NBRC 106054</strain>
    </source>
</reference>
<evidence type="ECO:0000313" key="1">
    <source>
        <dbReference type="EMBL" id="GAO44146.1"/>
    </source>
</evidence>
<dbReference type="Proteomes" id="UP000033121">
    <property type="component" value="Unassembled WGS sequence"/>
</dbReference>
<dbReference type="EMBL" id="BBWV01000003">
    <property type="protein sequence ID" value="GAO44146.1"/>
    <property type="molecule type" value="Genomic_DNA"/>
</dbReference>
<gene>
    <name evidence="1" type="ORF">FPE01S_03_01840</name>
</gene>
<dbReference type="OrthoDB" id="1092930at2"/>
<comment type="caution">
    <text evidence="1">The sequence shown here is derived from an EMBL/GenBank/DDBJ whole genome shotgun (WGS) entry which is preliminary data.</text>
</comment>
<dbReference type="AlphaFoldDB" id="A0A0E9N3A1"/>